<dbReference type="RefSeq" id="WP_311495223.1">
    <property type="nucleotide sequence ID" value="NZ_JAVRHO010000012.1"/>
</dbReference>
<evidence type="ECO:0000256" key="1">
    <source>
        <dbReference type="ARBA" id="ARBA00022741"/>
    </source>
</evidence>
<dbReference type="PROSITE" id="PS51192">
    <property type="entry name" value="HELICASE_ATP_BIND_1"/>
    <property type="match status" value="1"/>
</dbReference>
<dbReference type="InterPro" id="IPR027417">
    <property type="entry name" value="P-loop_NTPase"/>
</dbReference>
<dbReference type="Pfam" id="PF00270">
    <property type="entry name" value="DEAD"/>
    <property type="match status" value="1"/>
</dbReference>
<evidence type="ECO:0000256" key="4">
    <source>
        <dbReference type="ARBA" id="ARBA00022840"/>
    </source>
</evidence>
<feature type="domain" description="Helicase ATP-binding" evidence="5">
    <location>
        <begin position="30"/>
        <end position="201"/>
    </location>
</feature>
<evidence type="ECO:0000313" key="7">
    <source>
        <dbReference type="Proteomes" id="UP001245285"/>
    </source>
</evidence>
<keyword evidence="2" id="KW-0378">Hydrolase</keyword>
<evidence type="ECO:0000256" key="2">
    <source>
        <dbReference type="ARBA" id="ARBA00022801"/>
    </source>
</evidence>
<dbReference type="PANTHER" id="PTHR47959">
    <property type="entry name" value="ATP-DEPENDENT RNA HELICASE RHLE-RELATED"/>
    <property type="match status" value="1"/>
</dbReference>
<evidence type="ECO:0000259" key="5">
    <source>
        <dbReference type="PROSITE" id="PS51192"/>
    </source>
</evidence>
<keyword evidence="3 6" id="KW-0347">Helicase</keyword>
<reference evidence="6 7" key="1">
    <citation type="submission" date="2023-09" db="EMBL/GenBank/DDBJ databases">
        <authorList>
            <person name="Rey-Velasco X."/>
        </authorList>
    </citation>
    <scope>NUCLEOTIDE SEQUENCE [LARGE SCALE GENOMIC DNA]</scope>
    <source>
        <strain evidence="6 7">F260</strain>
    </source>
</reference>
<protein>
    <submittedName>
        <fullName evidence="6">DEAD/DEAH box helicase</fullName>
    </submittedName>
</protein>
<organism evidence="6 7">
    <name type="scientific">Autumnicola lenta</name>
    <dbReference type="NCBI Taxonomy" id="3075593"/>
    <lineage>
        <taxon>Bacteria</taxon>
        <taxon>Pseudomonadati</taxon>
        <taxon>Bacteroidota</taxon>
        <taxon>Flavobacteriia</taxon>
        <taxon>Flavobacteriales</taxon>
        <taxon>Flavobacteriaceae</taxon>
        <taxon>Autumnicola</taxon>
    </lineage>
</organism>
<dbReference type="GO" id="GO:0004386">
    <property type="term" value="F:helicase activity"/>
    <property type="evidence" value="ECO:0007669"/>
    <property type="project" value="UniProtKB-KW"/>
</dbReference>
<dbReference type="InterPro" id="IPR014001">
    <property type="entry name" value="Helicase_ATP-bd"/>
</dbReference>
<evidence type="ECO:0000313" key="6">
    <source>
        <dbReference type="EMBL" id="MDT0647065.1"/>
    </source>
</evidence>
<proteinExistence type="predicted"/>
<dbReference type="EMBL" id="JAVRHO010000012">
    <property type="protein sequence ID" value="MDT0647065.1"/>
    <property type="molecule type" value="Genomic_DNA"/>
</dbReference>
<keyword evidence="7" id="KW-1185">Reference proteome</keyword>
<name>A0ABU3CM71_9FLAO</name>
<keyword evidence="1" id="KW-0547">Nucleotide-binding</keyword>
<dbReference type="SUPFAM" id="SSF52540">
    <property type="entry name" value="P-loop containing nucleoside triphosphate hydrolases"/>
    <property type="match status" value="1"/>
</dbReference>
<dbReference type="PANTHER" id="PTHR47959:SF1">
    <property type="entry name" value="ATP-DEPENDENT RNA HELICASE DBPA"/>
    <property type="match status" value="1"/>
</dbReference>
<sequence>MSFKKLNTPLKEALDRLGYESLLPFQKKLIPKIKSGKNLFAIAPEGSGKSTAIVISTLQILESKAFEDAPRALIFVKNKQAALELEEKFNEFTRYMDVRVFSAYDEPDIEQQKVSIYEGVDVVIATPNKLFKLFKITGINVSQLKLFIVEDAEFLLNSRDFNDLIRIPPHITKCQYLVFASEFNSKIERLKDSFMSHSDVVRTAK</sequence>
<comment type="caution">
    <text evidence="6">The sequence shown here is derived from an EMBL/GenBank/DDBJ whole genome shotgun (WGS) entry which is preliminary data.</text>
</comment>
<dbReference type="Proteomes" id="UP001245285">
    <property type="component" value="Unassembled WGS sequence"/>
</dbReference>
<dbReference type="Gene3D" id="3.40.50.300">
    <property type="entry name" value="P-loop containing nucleotide triphosphate hydrolases"/>
    <property type="match status" value="1"/>
</dbReference>
<keyword evidence="4" id="KW-0067">ATP-binding</keyword>
<dbReference type="InterPro" id="IPR050079">
    <property type="entry name" value="DEAD_box_RNA_helicase"/>
</dbReference>
<dbReference type="SMART" id="SM00487">
    <property type="entry name" value="DEXDc"/>
    <property type="match status" value="1"/>
</dbReference>
<dbReference type="InterPro" id="IPR011545">
    <property type="entry name" value="DEAD/DEAH_box_helicase_dom"/>
</dbReference>
<accession>A0ABU3CM71</accession>
<evidence type="ECO:0000256" key="3">
    <source>
        <dbReference type="ARBA" id="ARBA00022806"/>
    </source>
</evidence>
<gene>
    <name evidence="6" type="ORF">RM545_10210</name>
</gene>